<dbReference type="EMBL" id="JAKZFC010000002">
    <property type="protein sequence ID" value="MCH7321614.1"/>
    <property type="molecule type" value="Genomic_DNA"/>
</dbReference>
<keyword evidence="1" id="KW-1133">Transmembrane helix</keyword>
<evidence type="ECO:0000256" key="1">
    <source>
        <dbReference type="SAM" id="Phobius"/>
    </source>
</evidence>
<evidence type="ECO:0000313" key="3">
    <source>
        <dbReference type="Proteomes" id="UP001316087"/>
    </source>
</evidence>
<proteinExistence type="predicted"/>
<comment type="caution">
    <text evidence="2">The sequence shown here is derived from an EMBL/GenBank/DDBJ whole genome shotgun (WGS) entry which is preliminary data.</text>
</comment>
<name>A0ABS9UBB0_9BACL</name>
<feature type="transmembrane region" description="Helical" evidence="1">
    <location>
        <begin position="12"/>
        <end position="33"/>
    </location>
</feature>
<organism evidence="2 3">
    <name type="scientific">Solibacillus palustris</name>
    <dbReference type="NCBI Taxonomy" id="2908203"/>
    <lineage>
        <taxon>Bacteria</taxon>
        <taxon>Bacillati</taxon>
        <taxon>Bacillota</taxon>
        <taxon>Bacilli</taxon>
        <taxon>Bacillales</taxon>
        <taxon>Caryophanaceae</taxon>
        <taxon>Solibacillus</taxon>
    </lineage>
</organism>
<evidence type="ECO:0000313" key="2">
    <source>
        <dbReference type="EMBL" id="MCH7321614.1"/>
    </source>
</evidence>
<reference evidence="2 3" key="1">
    <citation type="submission" date="2022-03" db="EMBL/GenBank/DDBJ databases">
        <authorList>
            <person name="Jo J.-H."/>
            <person name="Im W.-T."/>
        </authorList>
    </citation>
    <scope>NUCLEOTIDE SEQUENCE [LARGE SCALE GENOMIC DNA]</scope>
    <source>
        <strain evidence="2 3">MA9</strain>
    </source>
</reference>
<keyword evidence="1" id="KW-0472">Membrane</keyword>
<dbReference type="RefSeq" id="WP_241368677.1">
    <property type="nucleotide sequence ID" value="NZ_JAKZFC010000002.1"/>
</dbReference>
<gene>
    <name evidence="2" type="ORF">LZ480_06870</name>
</gene>
<keyword evidence="1" id="KW-0812">Transmembrane</keyword>
<accession>A0ABS9UBB0</accession>
<sequence length="48" mass="5130">MAISGKQASGIVLSVIVIIVIMAVKFVGINTLFLNHEVMETVDISINT</sequence>
<dbReference type="Proteomes" id="UP001316087">
    <property type="component" value="Unassembled WGS sequence"/>
</dbReference>
<protein>
    <submittedName>
        <fullName evidence="2">Uncharacterized protein</fullName>
    </submittedName>
</protein>
<keyword evidence="3" id="KW-1185">Reference proteome</keyword>